<accession>A0A2N3QN36</accession>
<protein>
    <submittedName>
        <fullName evidence="2">Uncharacterized protein</fullName>
    </submittedName>
</protein>
<sequence length="78" mass="8321">MASVWRGVAIGQAVPARLRQSNRKQPDTRPAASARPGTEPDRPTTTRLGYLAFTAYQPVPSARQPAFTKAVSSLGSVV</sequence>
<comment type="caution">
    <text evidence="2">The sequence shown here is derived from an EMBL/GenBank/DDBJ whole genome shotgun (WGS) entry which is preliminary data.</text>
</comment>
<evidence type="ECO:0000313" key="3">
    <source>
        <dbReference type="Proteomes" id="UP000233727"/>
    </source>
</evidence>
<evidence type="ECO:0000256" key="1">
    <source>
        <dbReference type="SAM" id="MobiDB-lite"/>
    </source>
</evidence>
<dbReference type="EMBL" id="PCGY01000004">
    <property type="protein sequence ID" value="PKU93107.1"/>
    <property type="molecule type" value="Genomic_DNA"/>
</dbReference>
<feature type="region of interest" description="Disordered" evidence="1">
    <location>
        <begin position="15"/>
        <end position="45"/>
    </location>
</feature>
<reference evidence="2 3" key="1">
    <citation type="submission" date="2017-10" db="EMBL/GenBank/DDBJ databases">
        <title>Bifidobacterium genomics.</title>
        <authorList>
            <person name="Lugli G.A."/>
            <person name="Milani C."/>
            <person name="Mancabelli L."/>
        </authorList>
    </citation>
    <scope>NUCLEOTIDE SEQUENCE [LARGE SCALE GENOMIC DNA]</scope>
    <source>
        <strain evidence="2 3">1542B</strain>
    </source>
</reference>
<gene>
    <name evidence="2" type="ORF">CQR47_0352</name>
</gene>
<proteinExistence type="predicted"/>
<name>A0A2N3QN36_9BIFI</name>
<dbReference type="Proteomes" id="UP000233727">
    <property type="component" value="Unassembled WGS sequence"/>
</dbReference>
<dbReference type="AlphaFoldDB" id="A0A2N3QN36"/>
<organism evidence="2 3">
    <name type="scientific">Bifidobacterium thermophilum</name>
    <dbReference type="NCBI Taxonomy" id="33905"/>
    <lineage>
        <taxon>Bacteria</taxon>
        <taxon>Bacillati</taxon>
        <taxon>Actinomycetota</taxon>
        <taxon>Actinomycetes</taxon>
        <taxon>Bifidobacteriales</taxon>
        <taxon>Bifidobacteriaceae</taxon>
        <taxon>Bifidobacterium</taxon>
    </lineage>
</organism>
<evidence type="ECO:0000313" key="2">
    <source>
        <dbReference type="EMBL" id="PKU93107.1"/>
    </source>
</evidence>